<keyword evidence="3" id="KW-1185">Reference proteome</keyword>
<keyword evidence="1" id="KW-0472">Membrane</keyword>
<proteinExistence type="predicted"/>
<evidence type="ECO:0000256" key="2">
    <source>
        <dbReference type="SAM" id="SignalP"/>
    </source>
</evidence>
<evidence type="ECO:0000313" key="3">
    <source>
        <dbReference type="Proteomes" id="UP001652741"/>
    </source>
</evidence>
<dbReference type="GeneID" id="123724136"/>
<dbReference type="RefSeq" id="XP_045543038.1">
    <property type="nucleotide sequence ID" value="XM_045687082.1"/>
</dbReference>
<sequence length="311" mass="34694">MSPSYFLFICMAAVAVKEDCADSVPTPTIVLDPGYINVAMPVVVRCESTGGTKCQFYKDHDPNPIREVNSGVCQFILFWNEFKKWNKTEVDLSCAILQKGEGKIIPKFSDARRLHVSDSIGIPRIFVENTGTYLSLRCEAKHAGTSCYYYLNNSDSPFKSQPYKDNVCVGKVAEKELLRKRSSAGELFITCAVELVMEGENTVKSQHSEPFKIAIDVIDSPGPTTSLSTFSTNKTRVTKEEESSSEFPLYISLSVGAFSLILLVVCVLCFLRYKRGDQQDWSADRFQWNQNKEGIYANASLFQQGGLNVGM</sequence>
<protein>
    <submittedName>
        <fullName evidence="5">Uncharacterized protein LOC106567175</fullName>
    </submittedName>
    <submittedName>
        <fullName evidence="4">Uncharacterized protein LOC123724136</fullName>
    </submittedName>
</protein>
<name>A0ABM3C914_SALSA</name>
<gene>
    <name evidence="4" type="primary">LOC123724136</name>
    <name evidence="5" type="synonym">LOC106567175</name>
</gene>
<dbReference type="Proteomes" id="UP001652741">
    <property type="component" value="Chromosome ssa01"/>
</dbReference>
<keyword evidence="2" id="KW-0732">Signal</keyword>
<evidence type="ECO:0000256" key="1">
    <source>
        <dbReference type="SAM" id="Phobius"/>
    </source>
</evidence>
<keyword evidence="1" id="KW-0812">Transmembrane</keyword>
<reference evidence="4 5" key="1">
    <citation type="submission" date="2025-05" db="UniProtKB">
        <authorList>
            <consortium name="RefSeq"/>
        </authorList>
    </citation>
    <scope>IDENTIFICATION</scope>
</reference>
<accession>A0ABM3C914</accession>
<evidence type="ECO:0000313" key="4">
    <source>
        <dbReference type="RefSeq" id="XP_045543038.1"/>
    </source>
</evidence>
<feature type="transmembrane region" description="Helical" evidence="1">
    <location>
        <begin position="249"/>
        <end position="271"/>
    </location>
</feature>
<feature type="chain" id="PRO_5045024212" evidence="2">
    <location>
        <begin position="22"/>
        <end position="311"/>
    </location>
</feature>
<keyword evidence="1" id="KW-1133">Transmembrane helix</keyword>
<evidence type="ECO:0000313" key="5">
    <source>
        <dbReference type="RefSeq" id="XP_045548479.1"/>
    </source>
</evidence>
<organism evidence="3 4">
    <name type="scientific">Salmo salar</name>
    <name type="common">Atlantic salmon</name>
    <dbReference type="NCBI Taxonomy" id="8030"/>
    <lineage>
        <taxon>Eukaryota</taxon>
        <taxon>Metazoa</taxon>
        <taxon>Chordata</taxon>
        <taxon>Craniata</taxon>
        <taxon>Vertebrata</taxon>
        <taxon>Euteleostomi</taxon>
        <taxon>Actinopterygii</taxon>
        <taxon>Neopterygii</taxon>
        <taxon>Teleostei</taxon>
        <taxon>Protacanthopterygii</taxon>
        <taxon>Salmoniformes</taxon>
        <taxon>Salmonidae</taxon>
        <taxon>Salmoninae</taxon>
        <taxon>Salmo</taxon>
    </lineage>
</organism>
<feature type="signal peptide" evidence="2">
    <location>
        <begin position="1"/>
        <end position="21"/>
    </location>
</feature>
<dbReference type="Proteomes" id="UP001652741">
    <property type="component" value="Chromosome ssa09"/>
</dbReference>
<dbReference type="RefSeq" id="XP_045548479.1">
    <property type="nucleotide sequence ID" value="XM_045692523.1"/>
</dbReference>